<name>A0ACB6FYE6_9PLEO</name>
<accession>A0ACB6FYE6</accession>
<keyword evidence="2" id="KW-1185">Reference proteome</keyword>
<sequence>MPSFAITPIVRQAIELRLEELEHTKQSFEQRYLLDAKQSEEPSVIRRIERLLEDIENFDPKFDKEDGIWTSETTKRCIEQARDGGIVTENKLLKLEKALLDKLSRFRNRMEVSCLHSRLMKEAIDVYTDTTATRLLEDMAVEDDFEVIDDDREDALKDFVRTCSQQTTVDSSSIDEYLSGLFAGEGDHLQAIRNGMRAYGRDLSNGNIEVDQETLKWIITDLIRSDYISQERKETLINYLQSPDALLEVTAMLNTRGYREWNYKNAEVGLPVDTRKTIRGQHYVNVEVEVIDMLFLHCCSTRWATKLNECLRDYFEKSKAFEVAPLARADADKRAFFFDNTSFMPPPPCGYKGPPCPPPPPPPEPKKGCRRRKTKPRTMRLTPIVPPAPHVIHMHPPPPPDMLTDVESVRRDDYQRHFFMSRLPKHDGDVLKMTSSKDIQARLIKTLTVECKILRAFDGEVNALTLDFDPLASTLPHCTIITVLRFLGVPDVFLSLFNRALRPKLSIESSTQKAARTMTPESGVSFGYSMEIFFSEAVLFFLDLAIRKATGSYMYRVHDHCYFVGTQVQISHAEEVIVDFSNVMGLKFRSLFSTDKLSVGFLDIDLQVNSPHGIEVGIDDSKVALYAANASLRLKSCSTVLEWVHEWNDTVGTYAAHLLGPLANVFNKEHTGMIKATYRRIYSIVLGGSDLTRWVANMLKPFVSCELEHGLQDLEPIIYLPQAYGGLGVKNPFVTIAFASNANEPAAIKIRDYLSIEAAYYTKASERYSNQMPFLNQQKFATVFDNDLPRMIQALGSGIGTDVSIHTLPFMAKAEMMKHRERAKFPCVTTNWSEPVKTPDLVQLYRDLLDEPVDDIEDSEMVEQEINRLSLTEDLKPWDELSLEDRWVLQLYNEECFERYGSLDIWWAKGIPVVVYSDLRGHLLDDDDDGYQSKNA</sequence>
<proteinExistence type="predicted"/>
<organism evidence="1 2">
    <name type="scientific">Alternaria gaisen</name>
    <dbReference type="NCBI Taxonomy" id="167740"/>
    <lineage>
        <taxon>Eukaryota</taxon>
        <taxon>Fungi</taxon>
        <taxon>Dikarya</taxon>
        <taxon>Ascomycota</taxon>
        <taxon>Pezizomycotina</taxon>
        <taxon>Dothideomycetes</taxon>
        <taxon>Pleosporomycetidae</taxon>
        <taxon>Pleosporales</taxon>
        <taxon>Pleosporineae</taxon>
        <taxon>Pleosporaceae</taxon>
        <taxon>Alternaria</taxon>
        <taxon>Alternaria sect. Alternaria</taxon>
    </lineage>
</organism>
<evidence type="ECO:0000313" key="1">
    <source>
        <dbReference type="EMBL" id="KAB2109447.1"/>
    </source>
</evidence>
<reference evidence="1 2" key="1">
    <citation type="journal article" date="2019" name="bioRxiv">
        <title>Genomics, evolutionary history and diagnostics of the Alternaria alternata species group including apple and Asian pear pathotypes.</title>
        <authorList>
            <person name="Armitage A.D."/>
            <person name="Cockerton H.M."/>
            <person name="Sreenivasaprasad S."/>
            <person name="Woodhall J.W."/>
            <person name="Lane C.R."/>
            <person name="Harrison R.J."/>
            <person name="Clarkson J.P."/>
        </authorList>
    </citation>
    <scope>NUCLEOTIDE SEQUENCE [LARGE SCALE GENOMIC DNA]</scope>
    <source>
        <strain evidence="1 2">FERA 650</strain>
    </source>
</reference>
<protein>
    <submittedName>
        <fullName evidence="1">Uncharacterized protein</fullName>
    </submittedName>
</protein>
<gene>
    <name evidence="1" type="ORF">AG0111_0g1315</name>
</gene>
<dbReference type="Proteomes" id="UP000293547">
    <property type="component" value="Unassembled WGS sequence"/>
</dbReference>
<evidence type="ECO:0000313" key="2">
    <source>
        <dbReference type="Proteomes" id="UP000293547"/>
    </source>
</evidence>
<comment type="caution">
    <text evidence="1">The sequence shown here is derived from an EMBL/GenBank/DDBJ whole genome shotgun (WGS) entry which is preliminary data.</text>
</comment>
<dbReference type="EMBL" id="PDWZ02000001">
    <property type="protein sequence ID" value="KAB2109447.1"/>
    <property type="molecule type" value="Genomic_DNA"/>
</dbReference>